<accession>A0A3N0VF03</accession>
<dbReference type="InterPro" id="IPR010752">
    <property type="entry name" value="DUF1329"/>
</dbReference>
<keyword evidence="4" id="KW-1185">Reference proteome</keyword>
<organism evidence="3 4">
    <name type="scientific">Stagnimonas aquatica</name>
    <dbReference type="NCBI Taxonomy" id="2689987"/>
    <lineage>
        <taxon>Bacteria</taxon>
        <taxon>Pseudomonadati</taxon>
        <taxon>Pseudomonadota</taxon>
        <taxon>Gammaproteobacteria</taxon>
        <taxon>Nevskiales</taxon>
        <taxon>Nevskiaceae</taxon>
        <taxon>Stagnimonas</taxon>
    </lineage>
</organism>
<feature type="signal peptide" evidence="2">
    <location>
        <begin position="1"/>
        <end position="22"/>
    </location>
</feature>
<dbReference type="Gene3D" id="2.50.20.10">
    <property type="entry name" value="Lipoprotein localisation LolA/LolB/LppX"/>
    <property type="match status" value="1"/>
</dbReference>
<protein>
    <submittedName>
        <fullName evidence="3">DUF1329 domain-containing protein</fullName>
    </submittedName>
</protein>
<gene>
    <name evidence="3" type="ORF">ED208_07805</name>
</gene>
<dbReference type="InParanoid" id="A0A3N0VF03"/>
<dbReference type="Proteomes" id="UP000282106">
    <property type="component" value="Unassembled WGS sequence"/>
</dbReference>
<evidence type="ECO:0000256" key="1">
    <source>
        <dbReference type="SAM" id="MobiDB-lite"/>
    </source>
</evidence>
<name>A0A3N0VF03_9GAMM</name>
<dbReference type="CDD" id="cd16329">
    <property type="entry name" value="LolA_like"/>
    <property type="match status" value="1"/>
</dbReference>
<feature type="region of interest" description="Disordered" evidence="1">
    <location>
        <begin position="39"/>
        <end position="66"/>
    </location>
</feature>
<sequence>MKNLSLAFGAIALSLAAQQAIAKVGADEAAKLGTSLTPIGAEKAGNKDGSVPEWKPAPQSGSLKGEFPMDPVIAAEKPKFTITKATLDQYKDKLTEGHKYLLKTYDTYKMNVYPTHRNVSWPQPIYDATKVNATNCELIGTDVLDGCKLGFPFPIPKSGAEPVWNHKLKWRGESVTRFNNQMIVQPNGDFQLTKVIENVQFSYASIKNPIPMTKTEGEYLKYLSQTVAPPRLAGTFILVHDKAGIGNDGRAAWLYSPGIKRIRRAPTVCCDNPYEGTDGHEFYDQVDVFNGVLERYNWKLVGKKEIYIPYNSYKLAGPMTKYKDLAKPKHLNADLPRYELHRVWVVEATIKPGTSHTFAKRVMYLDEDSWNIVAADNYDARGNLYQFQEGHLVFGSNIQATSTVPEIIYHFTSGRYFITAAFNEDKPFDLTANFSKDYFSAASVQKMSTK</sequence>
<evidence type="ECO:0000256" key="2">
    <source>
        <dbReference type="SAM" id="SignalP"/>
    </source>
</evidence>
<dbReference type="EMBL" id="RJVO01000003">
    <property type="protein sequence ID" value="ROH90878.1"/>
    <property type="molecule type" value="Genomic_DNA"/>
</dbReference>
<dbReference type="RefSeq" id="WP_123211333.1">
    <property type="nucleotide sequence ID" value="NZ_RJVO01000003.1"/>
</dbReference>
<evidence type="ECO:0000313" key="3">
    <source>
        <dbReference type="EMBL" id="ROH90878.1"/>
    </source>
</evidence>
<dbReference type="AlphaFoldDB" id="A0A3N0VF03"/>
<proteinExistence type="predicted"/>
<evidence type="ECO:0000313" key="4">
    <source>
        <dbReference type="Proteomes" id="UP000282106"/>
    </source>
</evidence>
<reference evidence="3 4" key="1">
    <citation type="submission" date="2018-10" db="EMBL/GenBank/DDBJ databases">
        <authorList>
            <person name="Chen W.-M."/>
        </authorList>
    </citation>
    <scope>NUCLEOTIDE SEQUENCE [LARGE SCALE GENOMIC DNA]</scope>
    <source>
        <strain evidence="3 4">THS-13</strain>
    </source>
</reference>
<keyword evidence="2" id="KW-0732">Signal</keyword>
<comment type="caution">
    <text evidence="3">The sequence shown here is derived from an EMBL/GenBank/DDBJ whole genome shotgun (WGS) entry which is preliminary data.</text>
</comment>
<feature type="chain" id="PRO_5017965946" evidence="2">
    <location>
        <begin position="23"/>
        <end position="450"/>
    </location>
</feature>
<dbReference type="Pfam" id="PF07044">
    <property type="entry name" value="DUF1329"/>
    <property type="match status" value="1"/>
</dbReference>